<dbReference type="InterPro" id="IPR027417">
    <property type="entry name" value="P-loop_NTPase"/>
</dbReference>
<dbReference type="RefSeq" id="WP_058238818.1">
    <property type="nucleotide sequence ID" value="NZ_CYPW01000006.1"/>
</dbReference>
<dbReference type="OrthoDB" id="7889144at2"/>
<dbReference type="AlphaFoldDB" id="A0A0N7LRR1"/>
<gene>
    <name evidence="1" type="ORF">SHM7688_00961</name>
</gene>
<proteinExistence type="predicted"/>
<dbReference type="Proteomes" id="UP000054823">
    <property type="component" value="Unassembled WGS sequence"/>
</dbReference>
<evidence type="ECO:0008006" key="3">
    <source>
        <dbReference type="Google" id="ProtNLM"/>
    </source>
</evidence>
<dbReference type="STRING" id="321267.SHM7688_00961"/>
<keyword evidence="2" id="KW-1185">Reference proteome</keyword>
<evidence type="ECO:0000313" key="1">
    <source>
        <dbReference type="EMBL" id="CUH51524.1"/>
    </source>
</evidence>
<dbReference type="EMBL" id="CYPW01000006">
    <property type="protein sequence ID" value="CUH51524.1"/>
    <property type="molecule type" value="Genomic_DNA"/>
</dbReference>
<organism evidence="1 2">
    <name type="scientific">Shimia marina</name>
    <dbReference type="NCBI Taxonomy" id="321267"/>
    <lineage>
        <taxon>Bacteria</taxon>
        <taxon>Pseudomonadati</taxon>
        <taxon>Pseudomonadota</taxon>
        <taxon>Alphaproteobacteria</taxon>
        <taxon>Rhodobacterales</taxon>
        <taxon>Roseobacteraceae</taxon>
    </lineage>
</organism>
<accession>A0A0N7LRR1</accession>
<dbReference type="Gene3D" id="3.40.50.300">
    <property type="entry name" value="P-loop containing nucleotide triphosphate hydrolases"/>
    <property type="match status" value="1"/>
</dbReference>
<dbReference type="SUPFAM" id="SSF52540">
    <property type="entry name" value="P-loop containing nucleoside triphosphate hydrolases"/>
    <property type="match status" value="1"/>
</dbReference>
<reference evidence="1 2" key="1">
    <citation type="submission" date="2015-09" db="EMBL/GenBank/DDBJ databases">
        <authorList>
            <consortium name="Swine Surveillance"/>
        </authorList>
    </citation>
    <scope>NUCLEOTIDE SEQUENCE [LARGE SCALE GENOMIC DNA]</scope>
    <source>
        <strain evidence="1 2">CECT 7688</strain>
    </source>
</reference>
<protein>
    <recommendedName>
        <fullName evidence="3">Sulfotransferase domain protein</fullName>
    </recommendedName>
</protein>
<name>A0A0N7LRR1_9RHOB</name>
<sequence length="250" mass="27888">MATQSKHELSVIGFPKCGTSALMRIVEKDPRVYVVRTGNDSLEIPPKDLEGYRESAPACDVLAHKFVARAFTSQGTQELLQLNSEMSLVLCYRHPVKSLISWHNMHTKIAVTGRNKNHFAYKERDFYATASLSEYYERYAKERLCYDVHIGRLLETVPSSQLTIIAQEELAAAPDETGEALLNFVRTGERKKVCAGGSTAHRGYADKKRNSIEIPAEITEELEGIYSRTQSLLGAADVTFEMEPAQATAV</sequence>
<evidence type="ECO:0000313" key="2">
    <source>
        <dbReference type="Proteomes" id="UP000054823"/>
    </source>
</evidence>